<organism evidence="3 4">
    <name type="scientific">Capnocytophaga cynodegmi</name>
    <dbReference type="NCBI Taxonomy" id="28189"/>
    <lineage>
        <taxon>Bacteria</taxon>
        <taxon>Pseudomonadati</taxon>
        <taxon>Bacteroidota</taxon>
        <taxon>Flavobacteriia</taxon>
        <taxon>Flavobacteriales</taxon>
        <taxon>Flavobacteriaceae</taxon>
        <taxon>Capnocytophaga</taxon>
    </lineage>
</organism>
<dbReference type="RefSeq" id="WP_018278932.1">
    <property type="nucleotide sequence ID" value="NZ_CDOF01000038.1"/>
</dbReference>
<proteinExistence type="predicted"/>
<dbReference type="AlphaFoldDB" id="A0A0B7HLW3"/>
<protein>
    <recommendedName>
        <fullName evidence="2">SMODS and SLOG-associating 2TM effector domain-containing protein</fullName>
    </recommendedName>
</protein>
<feature type="transmembrane region" description="Helical" evidence="1">
    <location>
        <begin position="31"/>
        <end position="51"/>
    </location>
</feature>
<gene>
    <name evidence="3" type="ORF">CCYN74_120027</name>
</gene>
<keyword evidence="1" id="KW-0472">Membrane</keyword>
<keyword evidence="1" id="KW-0812">Transmembrane</keyword>
<feature type="transmembrane region" description="Helical" evidence="1">
    <location>
        <begin position="63"/>
        <end position="82"/>
    </location>
</feature>
<accession>A0A0B7HLW3</accession>
<feature type="transmembrane region" description="Helical" evidence="1">
    <location>
        <begin position="176"/>
        <end position="196"/>
    </location>
</feature>
<dbReference type="EMBL" id="CDOG01000004">
    <property type="protein sequence ID" value="CEN35310.1"/>
    <property type="molecule type" value="Genomic_DNA"/>
</dbReference>
<keyword evidence="1" id="KW-1133">Transmembrane helix</keyword>
<dbReference type="Proteomes" id="UP000038083">
    <property type="component" value="Unassembled WGS sequence"/>
</dbReference>
<name>A0A0B7HLW3_9FLAO</name>
<evidence type="ECO:0000256" key="1">
    <source>
        <dbReference type="SAM" id="Phobius"/>
    </source>
</evidence>
<dbReference type="NCBIfam" id="NF033631">
    <property type="entry name" value="SLATT_5"/>
    <property type="match status" value="1"/>
</dbReference>
<dbReference type="InterPro" id="IPR041115">
    <property type="entry name" value="SLATT_5"/>
</dbReference>
<dbReference type="OrthoDB" id="7069355at2"/>
<dbReference type="Pfam" id="PF18160">
    <property type="entry name" value="SLATT_5"/>
    <property type="match status" value="1"/>
</dbReference>
<reference evidence="3 4" key="1">
    <citation type="submission" date="2015-01" db="EMBL/GenBank/DDBJ databases">
        <authorList>
            <person name="MANFREDI Pablo"/>
        </authorList>
    </citation>
    <scope>NUCLEOTIDE SEQUENCE [LARGE SCALE GENOMIC DNA]</scope>
    <source>
        <strain evidence="3 4">Ccy74</strain>
    </source>
</reference>
<feature type="domain" description="SMODS and SLOG-associating 2TM effector" evidence="2">
    <location>
        <begin position="2"/>
        <end position="192"/>
    </location>
</feature>
<evidence type="ECO:0000313" key="3">
    <source>
        <dbReference type="EMBL" id="CEN35310.1"/>
    </source>
</evidence>
<evidence type="ECO:0000313" key="4">
    <source>
        <dbReference type="Proteomes" id="UP000038083"/>
    </source>
</evidence>
<sequence>MSYAENLYNKIWKTRGSRFIAHKRLERLNELSNYSIAINSIYVIVLSILSLEQFRNLSKLDANHLSLITFFLSILILVISLIENSKDYKIKAESHHRCGKKLSRIYEKLIQIKDKSNDPSIFAKIEELATEYQNIIDEFPYNHSPIDYKKFTLKENIDNKNIFSKKIKLLFLDIEIYFIISASIIAPLLFILIYVINFN</sequence>
<evidence type="ECO:0000259" key="2">
    <source>
        <dbReference type="Pfam" id="PF18160"/>
    </source>
</evidence>